<organism evidence="6 7">
    <name type="scientific">Virgibacillus massiliensis</name>
    <dbReference type="NCBI Taxonomy" id="1462526"/>
    <lineage>
        <taxon>Bacteria</taxon>
        <taxon>Bacillati</taxon>
        <taxon>Bacillota</taxon>
        <taxon>Bacilli</taxon>
        <taxon>Bacillales</taxon>
        <taxon>Bacillaceae</taxon>
        <taxon>Virgibacillus</taxon>
    </lineage>
</organism>
<evidence type="ECO:0000256" key="3">
    <source>
        <dbReference type="ARBA" id="ARBA00022989"/>
    </source>
</evidence>
<dbReference type="InterPro" id="IPR051679">
    <property type="entry name" value="DASS-Related_Transporters"/>
</dbReference>
<dbReference type="InterPro" id="IPR001898">
    <property type="entry name" value="SLC13A/DASS"/>
</dbReference>
<evidence type="ECO:0000256" key="1">
    <source>
        <dbReference type="ARBA" id="ARBA00004141"/>
    </source>
</evidence>
<evidence type="ECO:0000313" key="6">
    <source>
        <dbReference type="EMBL" id="CDQ38071.1"/>
    </source>
</evidence>
<comment type="caution">
    <text evidence="6">The sequence shown here is derived from an EMBL/GenBank/DDBJ whole genome shotgun (WGS) entry which is preliminary data.</text>
</comment>
<feature type="transmembrane region" description="Helical" evidence="5">
    <location>
        <begin position="451"/>
        <end position="473"/>
    </location>
</feature>
<feature type="transmembrane region" description="Helical" evidence="5">
    <location>
        <begin position="395"/>
        <end position="411"/>
    </location>
</feature>
<dbReference type="AlphaFoldDB" id="A0A024Q827"/>
<evidence type="ECO:0000313" key="7">
    <source>
        <dbReference type="Proteomes" id="UP000028875"/>
    </source>
</evidence>
<dbReference type="eggNOG" id="COG0471">
    <property type="taxonomic scope" value="Bacteria"/>
</dbReference>
<feature type="transmembrane region" description="Helical" evidence="5">
    <location>
        <begin position="330"/>
        <end position="351"/>
    </location>
</feature>
<keyword evidence="2 5" id="KW-0812">Transmembrane</keyword>
<dbReference type="EMBL" id="CCDP010000001">
    <property type="protein sequence ID" value="CDQ38071.1"/>
    <property type="molecule type" value="Genomic_DNA"/>
</dbReference>
<dbReference type="GO" id="GO:0022857">
    <property type="term" value="F:transmembrane transporter activity"/>
    <property type="evidence" value="ECO:0007669"/>
    <property type="project" value="InterPro"/>
</dbReference>
<dbReference type="PANTHER" id="PTHR43652">
    <property type="entry name" value="BASIC AMINO ACID ANTIPORTER YFCC-RELATED"/>
    <property type="match status" value="1"/>
</dbReference>
<comment type="subcellular location">
    <subcellularLocation>
        <location evidence="1">Membrane</location>
        <topology evidence="1">Multi-pass membrane protein</topology>
    </subcellularLocation>
</comment>
<dbReference type="GO" id="GO:0005886">
    <property type="term" value="C:plasma membrane"/>
    <property type="evidence" value="ECO:0007669"/>
    <property type="project" value="TreeGrafter"/>
</dbReference>
<keyword evidence="4 5" id="KW-0472">Membrane</keyword>
<feature type="transmembrane region" description="Helical" evidence="5">
    <location>
        <begin position="276"/>
        <end position="294"/>
    </location>
</feature>
<feature type="transmembrane region" description="Helical" evidence="5">
    <location>
        <begin position="300"/>
        <end position="318"/>
    </location>
</feature>
<reference evidence="7" key="2">
    <citation type="submission" date="2014-05" db="EMBL/GenBank/DDBJ databases">
        <title>Draft genome sequence of Virgibacillus massiliensis Vm-5.</title>
        <authorList>
            <person name="Khelaifia S."/>
            <person name="Croce O."/>
            <person name="Lagier J.C."/>
            <person name="Raoult D."/>
        </authorList>
    </citation>
    <scope>NUCLEOTIDE SEQUENCE [LARGE SCALE GENOMIC DNA]</scope>
    <source>
        <strain evidence="7">Vm-5</strain>
    </source>
</reference>
<feature type="transmembrane region" description="Helical" evidence="5">
    <location>
        <begin position="371"/>
        <end position="388"/>
    </location>
</feature>
<keyword evidence="7" id="KW-1185">Reference proteome</keyword>
<sequence length="481" mass="53577">MLRGMAESIKISKSGLLESRLPFKNTVVLILHLFYLMAVVLPGALDYSAKVSLFIFLSAMTCWVLTKLPAGFIAIAALMAIILLGGATPSILYDALAQEVVWLMIGAFIMGEAVKQSGLTDRMIDYLLKNASCKEKLLRRLTNVLLLSAFFVPSTSGRAALAKPLIAQIGERWHSEKEKRFLALFTPILILISTSATVIGAGSHLIGVGLLENATGQSITYIQWFIWGVPFTIVISFLTLYILKCMIWPKEKRNEKNHVTISQQQKMDGSLNQKEIRALGFIGLVLLGWLTHPIHHYDIGFITMLGAMLFMAPVYGVITWKQAVNSVSWPLILFVACATTLGGTLIDTGVINWLEKELFIGLNLINQAPEWLLLLIILLITITSHFYIHSHTTRAVIFIPSLIVFSETIGLDSTSVVFLSLIGMNYCLTFPVSSKAILLFAEDTSFDKKQLLQLSGVLMPVYILVMVFFYFTYWQWTGLQL</sequence>
<dbReference type="STRING" id="1462526.BN990_00338"/>
<evidence type="ECO:0000256" key="5">
    <source>
        <dbReference type="SAM" id="Phobius"/>
    </source>
</evidence>
<keyword evidence="3 5" id="KW-1133">Transmembrane helix</keyword>
<name>A0A024Q827_9BACI</name>
<feature type="transmembrane region" description="Helical" evidence="5">
    <location>
        <begin position="417"/>
        <end position="439"/>
    </location>
</feature>
<evidence type="ECO:0000256" key="4">
    <source>
        <dbReference type="ARBA" id="ARBA00023136"/>
    </source>
</evidence>
<feature type="transmembrane region" description="Helical" evidence="5">
    <location>
        <begin position="21"/>
        <end position="41"/>
    </location>
</feature>
<dbReference type="PANTHER" id="PTHR43652:SF2">
    <property type="entry name" value="BASIC AMINO ACID ANTIPORTER YFCC-RELATED"/>
    <property type="match status" value="1"/>
</dbReference>
<gene>
    <name evidence="6" type="primary">citT_1</name>
    <name evidence="6" type="ORF">BN990_00338</name>
</gene>
<feature type="transmembrane region" description="Helical" evidence="5">
    <location>
        <begin position="221"/>
        <end position="243"/>
    </location>
</feature>
<reference evidence="6 7" key="1">
    <citation type="submission" date="2014-03" db="EMBL/GenBank/DDBJ databases">
        <authorList>
            <person name="Urmite Genomes U."/>
        </authorList>
    </citation>
    <scope>NUCLEOTIDE SEQUENCE [LARGE SCALE GENOMIC DNA]</scope>
    <source>
        <strain evidence="6 7">Vm-5</strain>
    </source>
</reference>
<accession>A0A024Q827</accession>
<dbReference type="RefSeq" id="WP_051738994.1">
    <property type="nucleotide sequence ID" value="NZ_BNER01000001.1"/>
</dbReference>
<evidence type="ECO:0000256" key="2">
    <source>
        <dbReference type="ARBA" id="ARBA00022692"/>
    </source>
</evidence>
<feature type="transmembrane region" description="Helical" evidence="5">
    <location>
        <begin position="72"/>
        <end position="93"/>
    </location>
</feature>
<dbReference type="OrthoDB" id="9156049at2"/>
<proteinExistence type="predicted"/>
<dbReference type="Proteomes" id="UP000028875">
    <property type="component" value="Unassembled WGS sequence"/>
</dbReference>
<protein>
    <submittedName>
        <fullName evidence="6">Citrate/succinate antiporter</fullName>
    </submittedName>
</protein>
<dbReference type="Pfam" id="PF00939">
    <property type="entry name" value="Na_sulph_symp"/>
    <property type="match status" value="1"/>
</dbReference>
<feature type="transmembrane region" description="Helical" evidence="5">
    <location>
        <begin position="181"/>
        <end position="201"/>
    </location>
</feature>